<comment type="caution">
    <text evidence="1">The sequence shown here is derived from an EMBL/GenBank/DDBJ whole genome shotgun (WGS) entry which is preliminary data.</text>
</comment>
<evidence type="ECO:0000313" key="2">
    <source>
        <dbReference type="Proteomes" id="UP000290288"/>
    </source>
</evidence>
<dbReference type="EMBL" id="SDEE01000234">
    <property type="protein sequence ID" value="RXW18900.1"/>
    <property type="molecule type" value="Genomic_DNA"/>
</dbReference>
<sequence>MQPCNAIYHFLRLLPNAADGNDGDVNRFASKHTQRAIVALANVAWDLGLDIVLPRLSTFLTPFSAVYRTDDQRDARSYAENASALFMWIPAQDVFKTEFLPSAQYAVAFSVVCERPFHTICLAYAIAHFQEAYIDVGGQQHFTTLSICYGFNSYSVYGVFFYGQDFKRAYGKVLRQCQRGAQNSTIYRKYPVTLWPPSQNVGVTAGSYDALLTRVGRLLPEGSWLFPSH</sequence>
<accession>A0A4Q2DGE2</accession>
<protein>
    <submittedName>
        <fullName evidence="1">Uncharacterized protein</fullName>
    </submittedName>
</protein>
<dbReference type="Proteomes" id="UP000290288">
    <property type="component" value="Unassembled WGS sequence"/>
</dbReference>
<dbReference type="AlphaFoldDB" id="A0A4Q2DGE2"/>
<keyword evidence="2" id="KW-1185">Reference proteome</keyword>
<gene>
    <name evidence="1" type="ORF">EST38_g6961</name>
</gene>
<organism evidence="1 2">
    <name type="scientific">Candolleomyces aberdarensis</name>
    <dbReference type="NCBI Taxonomy" id="2316362"/>
    <lineage>
        <taxon>Eukaryota</taxon>
        <taxon>Fungi</taxon>
        <taxon>Dikarya</taxon>
        <taxon>Basidiomycota</taxon>
        <taxon>Agaricomycotina</taxon>
        <taxon>Agaricomycetes</taxon>
        <taxon>Agaricomycetidae</taxon>
        <taxon>Agaricales</taxon>
        <taxon>Agaricineae</taxon>
        <taxon>Psathyrellaceae</taxon>
        <taxon>Candolleomyces</taxon>
    </lineage>
</organism>
<dbReference type="OrthoDB" id="2996166at2759"/>
<evidence type="ECO:0000313" key="1">
    <source>
        <dbReference type="EMBL" id="RXW18900.1"/>
    </source>
</evidence>
<proteinExistence type="predicted"/>
<name>A0A4Q2DGE2_9AGAR</name>
<reference evidence="1 2" key="1">
    <citation type="submission" date="2019-01" db="EMBL/GenBank/DDBJ databases">
        <title>Draft genome sequence of Psathyrella aberdarensis IHI B618.</title>
        <authorList>
            <person name="Buettner E."/>
            <person name="Kellner H."/>
        </authorList>
    </citation>
    <scope>NUCLEOTIDE SEQUENCE [LARGE SCALE GENOMIC DNA]</scope>
    <source>
        <strain evidence="1 2">IHI B618</strain>
    </source>
</reference>